<dbReference type="RefSeq" id="WP_154488204.1">
    <property type="nucleotide sequence ID" value="NZ_VULN01000009.1"/>
</dbReference>
<dbReference type="AlphaFoldDB" id="A0A6N7W297"/>
<protein>
    <recommendedName>
        <fullName evidence="3">Excisionase</fullName>
    </recommendedName>
</protein>
<comment type="caution">
    <text evidence="1">The sequence shown here is derived from an EMBL/GenBank/DDBJ whole genome shotgun (WGS) entry which is preliminary data.</text>
</comment>
<sequence length="72" mass="8294">MDVKITETVPAAQMYAKIPEICKTFSIGATLARRLSDEMHASRKWKKYVIKMDHLTLVNIDGFDKFLQAKSY</sequence>
<dbReference type="EMBL" id="VULN01000009">
    <property type="protein sequence ID" value="MSS82336.1"/>
    <property type="molecule type" value="Genomic_DNA"/>
</dbReference>
<accession>A0A6N7W297</accession>
<gene>
    <name evidence="1" type="ORF">FX155_06990</name>
</gene>
<evidence type="ECO:0008006" key="3">
    <source>
        <dbReference type="Google" id="ProtNLM"/>
    </source>
</evidence>
<evidence type="ECO:0000313" key="1">
    <source>
        <dbReference type="EMBL" id="MSS82336.1"/>
    </source>
</evidence>
<name>A0A6N7W297_ACIFE</name>
<reference evidence="1 2" key="1">
    <citation type="submission" date="2019-08" db="EMBL/GenBank/DDBJ databases">
        <title>In-depth cultivation of the pig gut microbiome towards novel bacterial diversity and tailored functional studies.</title>
        <authorList>
            <person name="Wylensek D."/>
            <person name="Hitch T.C.A."/>
            <person name="Clavel T."/>
        </authorList>
    </citation>
    <scope>NUCLEOTIDE SEQUENCE [LARGE SCALE GENOMIC DNA]</scope>
    <source>
        <strain evidence="1 2">WCA-389-WT-5B</strain>
    </source>
</reference>
<proteinExistence type="predicted"/>
<dbReference type="Proteomes" id="UP000441455">
    <property type="component" value="Unassembled WGS sequence"/>
</dbReference>
<organism evidence="1 2">
    <name type="scientific">Acidaminococcus fermentans</name>
    <dbReference type="NCBI Taxonomy" id="905"/>
    <lineage>
        <taxon>Bacteria</taxon>
        <taxon>Bacillati</taxon>
        <taxon>Bacillota</taxon>
        <taxon>Negativicutes</taxon>
        <taxon>Acidaminococcales</taxon>
        <taxon>Acidaminococcaceae</taxon>
        <taxon>Acidaminococcus</taxon>
    </lineage>
</organism>
<evidence type="ECO:0000313" key="2">
    <source>
        <dbReference type="Proteomes" id="UP000441455"/>
    </source>
</evidence>